<evidence type="ECO:0000313" key="1">
    <source>
        <dbReference type="EMBL" id="MBX37768.1"/>
    </source>
</evidence>
<proteinExistence type="predicted"/>
<sequence>MHLALLAKLQVALPEHNSFFMAKAKNE</sequence>
<accession>A0A2P2N5N4</accession>
<reference evidence="1" key="1">
    <citation type="submission" date="2018-02" db="EMBL/GenBank/DDBJ databases">
        <title>Rhizophora mucronata_Transcriptome.</title>
        <authorList>
            <person name="Meera S.P."/>
            <person name="Sreeshan A."/>
            <person name="Augustine A."/>
        </authorList>
    </citation>
    <scope>NUCLEOTIDE SEQUENCE</scope>
    <source>
        <tissue evidence="1">Leaf</tissue>
    </source>
</reference>
<dbReference type="EMBL" id="GGEC01057284">
    <property type="protein sequence ID" value="MBX37768.1"/>
    <property type="molecule type" value="Transcribed_RNA"/>
</dbReference>
<protein>
    <submittedName>
        <fullName evidence="1">Uncharacterized protein</fullName>
    </submittedName>
</protein>
<organism evidence="1">
    <name type="scientific">Rhizophora mucronata</name>
    <name type="common">Asiatic mangrove</name>
    <dbReference type="NCBI Taxonomy" id="61149"/>
    <lineage>
        <taxon>Eukaryota</taxon>
        <taxon>Viridiplantae</taxon>
        <taxon>Streptophyta</taxon>
        <taxon>Embryophyta</taxon>
        <taxon>Tracheophyta</taxon>
        <taxon>Spermatophyta</taxon>
        <taxon>Magnoliopsida</taxon>
        <taxon>eudicotyledons</taxon>
        <taxon>Gunneridae</taxon>
        <taxon>Pentapetalae</taxon>
        <taxon>rosids</taxon>
        <taxon>fabids</taxon>
        <taxon>Malpighiales</taxon>
        <taxon>Rhizophoraceae</taxon>
        <taxon>Rhizophora</taxon>
    </lineage>
</organism>
<dbReference type="AlphaFoldDB" id="A0A2P2N5N4"/>
<name>A0A2P2N5N4_RHIMU</name>